<dbReference type="AlphaFoldDB" id="A0A6C0HN91"/>
<sequence>MEIEYERLKKEVDPKLKETQEKFLRLTQGKNEHIKEKTDIYHEWVKSQVGVDNQNELRQKIFENTYVYKELRAQTRMLMVFNVVCVIILFLSTLRTPYFDDAAYGAIVGTLIALLFVYQLYYAWDLWIRDTVNFDEYDFTHYGKASSYPNIKEDGRTPEPGCIERIGSQAVNKFFIDNYFSGIAF</sequence>
<accession>A0A6C0HN91</accession>
<keyword evidence="1" id="KW-0472">Membrane</keyword>
<protein>
    <submittedName>
        <fullName evidence="2">Uncharacterized protein</fullName>
    </submittedName>
</protein>
<evidence type="ECO:0000256" key="1">
    <source>
        <dbReference type="SAM" id="Phobius"/>
    </source>
</evidence>
<reference evidence="2" key="1">
    <citation type="journal article" date="2020" name="Nature">
        <title>Giant virus diversity and host interactions through global metagenomics.</title>
        <authorList>
            <person name="Schulz F."/>
            <person name="Roux S."/>
            <person name="Paez-Espino D."/>
            <person name="Jungbluth S."/>
            <person name="Walsh D.A."/>
            <person name="Denef V.J."/>
            <person name="McMahon K.D."/>
            <person name="Konstantinidis K.T."/>
            <person name="Eloe-Fadrosh E.A."/>
            <person name="Kyrpides N.C."/>
            <person name="Woyke T."/>
        </authorList>
    </citation>
    <scope>NUCLEOTIDE SEQUENCE</scope>
    <source>
        <strain evidence="2">GVMAG-M-3300023184-160</strain>
    </source>
</reference>
<keyword evidence="1" id="KW-1133">Transmembrane helix</keyword>
<feature type="transmembrane region" description="Helical" evidence="1">
    <location>
        <begin position="102"/>
        <end position="124"/>
    </location>
</feature>
<feature type="transmembrane region" description="Helical" evidence="1">
    <location>
        <begin position="78"/>
        <end position="96"/>
    </location>
</feature>
<organism evidence="2">
    <name type="scientific">viral metagenome</name>
    <dbReference type="NCBI Taxonomy" id="1070528"/>
    <lineage>
        <taxon>unclassified sequences</taxon>
        <taxon>metagenomes</taxon>
        <taxon>organismal metagenomes</taxon>
    </lineage>
</organism>
<dbReference type="EMBL" id="MN739993">
    <property type="protein sequence ID" value="QHT81857.1"/>
    <property type="molecule type" value="Genomic_DNA"/>
</dbReference>
<evidence type="ECO:0000313" key="2">
    <source>
        <dbReference type="EMBL" id="QHT81857.1"/>
    </source>
</evidence>
<keyword evidence="1" id="KW-0812">Transmembrane</keyword>
<name>A0A6C0HN91_9ZZZZ</name>
<proteinExistence type="predicted"/>